<keyword evidence="1" id="KW-0347">Helicase</keyword>
<protein>
    <recommendedName>
        <fullName evidence="7">AAA+ ATPase domain-containing protein</fullName>
    </recommendedName>
</protein>
<accession>A0A430LBH3</accession>
<keyword evidence="6" id="KW-1185">Reference proteome</keyword>
<evidence type="ECO:0000313" key="6">
    <source>
        <dbReference type="Proteomes" id="UP000287124"/>
    </source>
</evidence>
<keyword evidence="1" id="KW-0067">ATP-binding</keyword>
<gene>
    <name evidence="5" type="ORF">BHE90_012479</name>
</gene>
<evidence type="ECO:0000259" key="4">
    <source>
        <dbReference type="Pfam" id="PF13087"/>
    </source>
</evidence>
<dbReference type="CDD" id="cd18808">
    <property type="entry name" value="SF1_C_Upf1"/>
    <property type="match status" value="1"/>
</dbReference>
<dbReference type="FunFam" id="3.40.50.300:FF:001660">
    <property type="entry name" value="NF-X1 finger and helicase protein, putative"/>
    <property type="match status" value="1"/>
</dbReference>
<evidence type="ECO:0000256" key="2">
    <source>
        <dbReference type="SAM" id="MobiDB-lite"/>
    </source>
</evidence>
<dbReference type="InterPro" id="IPR041677">
    <property type="entry name" value="DNA2/NAM7_AAA_11"/>
</dbReference>
<comment type="caution">
    <text evidence="5">The sequence shown here is derived from an EMBL/GenBank/DDBJ whole genome shotgun (WGS) entry which is preliminary data.</text>
</comment>
<dbReference type="InterPro" id="IPR045055">
    <property type="entry name" value="DNA2/NAM7-like"/>
</dbReference>
<dbReference type="EMBL" id="MIKF01000279">
    <property type="protein sequence ID" value="RTE73083.1"/>
    <property type="molecule type" value="Genomic_DNA"/>
</dbReference>
<dbReference type="PANTHER" id="PTHR10887:SF445">
    <property type="entry name" value="NFX1-TYPE ZINC FINGER-CONTAINING PROTEIN 1"/>
    <property type="match status" value="1"/>
</dbReference>
<dbReference type="InterPro" id="IPR041679">
    <property type="entry name" value="DNA2/NAM7-like_C"/>
</dbReference>
<dbReference type="Proteomes" id="UP000287124">
    <property type="component" value="Unassembled WGS sequence"/>
</dbReference>
<evidence type="ECO:0008006" key="7">
    <source>
        <dbReference type="Google" id="ProtNLM"/>
    </source>
</evidence>
<keyword evidence="1" id="KW-0378">Hydrolase</keyword>
<dbReference type="Pfam" id="PF13086">
    <property type="entry name" value="AAA_11"/>
    <property type="match status" value="1"/>
</dbReference>
<proteinExistence type="predicted"/>
<keyword evidence="1" id="KW-0547">Nucleotide-binding</keyword>
<sequence>MGTLSTGREDGSFDIRYGRVKGAFRLCEPDGNAYIGKLYGFPNHQTIQPRFQGVSKNDFLAIAKGFPPFYRESFRAHSNVDVDHPVRDLRDASRAGWVVAIGFTSHSPTRMYNTRFSAEYENACSRVLDVLQTILSAEFAYHRVFGPILSAAVEGIAAMNMYKTGSVLKKGISQTVFNGTDNDKIGMHLNVGQIRLILNIFNDYSKDQLSDDEFNELQVSLPEALKAAVNGVYSWFSHDSTITHSPRSSFETGDTFAGTLVQQQYFAWKSLLRRCGRDGTMLGQELQFWEGALAILNGDDQECHQLLAKDLVDEDLRGRELVISTMSTVIFDVLAHLRIAETFLKAITHPSLLGCLSIDLYVEVLYEYFGGDHGDRAIAFLSRICREVAEDCRRRGKVHLSIIPGLTSLLVKALQELLNRDRWIRLRDDLLALTNLFDEILLRTVGGWLKPDAETLKVKIDLMRRQVRAAKDHLFVSGGHSEKHGYFGVHNSYSIRPQMPGGRHGNDLADITQVNILPTLGEILDDSTEYLPSTNLPQPHVLKNPVERYLDTYFRLLRYDVIKVAEDVLRHLLEQDNPSLNPCLPSDTKAHLYLRSSVQRIFINQSKGLEISVSFLVPPQLRDRPPSEQRRWWEESSQLEEGSLICFLSSKNGEKRLLFLEVTAKNTGSGKQGENVSSLVSQDSPPTITAKLATWMQRDFALLVRLYREMTKGVLVGFHDLIPATFVPVLKNLQQMQRTGEMAFQQWILPSHDTTNPQRGVQIPPPAYARKLDFTFPLGAISKGGDRLLSLNPLAANNTADTSTLQTLTGLDVGQCRGLVAALTREYTLIQGPPGTGKSYLGVQLVQTMLAVKSQAGLGPILVICYTNHALDQFLKHLLDVGIETIIRMGSGSQAPELAGKNLRVLDPQDPSKFTVIGPDPLRSWLGRRPSGLYEYGSDALADAEDTEDLERRAEWGIWSLASEERWTLADEWFDQSCDQQAELLFESIDQVEHLRRRKDNIHDEINRRCLLQADVVGMTTTSLARNYELLRRVSPKVIICEEAAEVMEAHVISALMPSVEHLIQIGDHKQLRPQISSHSLSLETRSGLAWQLDRSQFERRAVGEPGLPPAPVAQLNVQRRMRPEISQLLRRVYPSLRDHESVFNLPDVIGMRHNLFWLGHPYAEVTRPSGTRMTSHSNQWEVEMATALVRHLARQGQYKSSDIALLTPYTGQLRMLRAALAKDFEVFLNERDSAALASEDIDDGLGHTRAETQIQTEQKQLPQTLRLATVDNFQGEEAKVVVVSLVRSNTDHSVGFLRTENRINVLLSRAQHGMYLIGNAETYLNVPMWADVHSRLARMGGVGTALTLCCPRHPHMPIYCSEPADFEHKSPEGGCSLPCAWHLERLYFVDGLEAGAKKPGDPNNEADSLRGHGDVSLRWQV</sequence>
<reference evidence="5 6" key="1">
    <citation type="submission" date="2017-06" db="EMBL/GenBank/DDBJ databases">
        <title>Comparative genomic analysis of Ambrosia Fusariam Clade fungi.</title>
        <authorList>
            <person name="Stajich J.E."/>
            <person name="Carrillo J."/>
            <person name="Kijimoto T."/>
            <person name="Eskalen A."/>
            <person name="O'Donnell K."/>
            <person name="Kasson M."/>
        </authorList>
    </citation>
    <scope>NUCLEOTIDE SEQUENCE [LARGE SCALE GENOMIC DNA]</scope>
    <source>
        <strain evidence="5 6">UCR1854</strain>
    </source>
</reference>
<dbReference type="Pfam" id="PF13087">
    <property type="entry name" value="AAA_12"/>
    <property type="match status" value="1"/>
</dbReference>
<dbReference type="PANTHER" id="PTHR10887">
    <property type="entry name" value="DNA2/NAM7 HELICASE FAMILY"/>
    <property type="match status" value="1"/>
</dbReference>
<evidence type="ECO:0000259" key="3">
    <source>
        <dbReference type="Pfam" id="PF13086"/>
    </source>
</evidence>
<dbReference type="GO" id="GO:0031048">
    <property type="term" value="P:regulatory ncRNA-mediated heterochromatin formation"/>
    <property type="evidence" value="ECO:0007669"/>
    <property type="project" value="TreeGrafter"/>
</dbReference>
<dbReference type="GO" id="GO:0031380">
    <property type="term" value="C:nuclear RNA-directed RNA polymerase complex"/>
    <property type="evidence" value="ECO:0007669"/>
    <property type="project" value="TreeGrafter"/>
</dbReference>
<evidence type="ECO:0000313" key="5">
    <source>
        <dbReference type="EMBL" id="RTE73083.1"/>
    </source>
</evidence>
<name>A0A430LBH3_9HYPO</name>
<feature type="region of interest" description="Disordered" evidence="2">
    <location>
        <begin position="1399"/>
        <end position="1422"/>
    </location>
</feature>
<dbReference type="GO" id="GO:0004386">
    <property type="term" value="F:helicase activity"/>
    <property type="evidence" value="ECO:0007669"/>
    <property type="project" value="InterPro"/>
</dbReference>
<feature type="domain" description="DNA2/NAM7 helicase helicase" evidence="3">
    <location>
        <begin position="821"/>
        <end position="1078"/>
    </location>
</feature>
<dbReference type="InterPro" id="IPR047187">
    <property type="entry name" value="SF1_C_Upf1"/>
</dbReference>
<evidence type="ECO:0000256" key="1">
    <source>
        <dbReference type="ARBA" id="ARBA00022806"/>
    </source>
</evidence>
<dbReference type="Gene3D" id="3.40.50.300">
    <property type="entry name" value="P-loop containing nucleotide triphosphate hydrolases"/>
    <property type="match status" value="2"/>
</dbReference>
<organism evidence="5 6">
    <name type="scientific">Fusarium euwallaceae</name>
    <dbReference type="NCBI Taxonomy" id="1147111"/>
    <lineage>
        <taxon>Eukaryota</taxon>
        <taxon>Fungi</taxon>
        <taxon>Dikarya</taxon>
        <taxon>Ascomycota</taxon>
        <taxon>Pezizomycotina</taxon>
        <taxon>Sordariomycetes</taxon>
        <taxon>Hypocreomycetidae</taxon>
        <taxon>Hypocreales</taxon>
        <taxon>Nectriaceae</taxon>
        <taxon>Fusarium</taxon>
        <taxon>Fusarium solani species complex</taxon>
    </lineage>
</organism>
<dbReference type="SUPFAM" id="SSF52540">
    <property type="entry name" value="P-loop containing nucleoside triphosphate hydrolases"/>
    <property type="match status" value="1"/>
</dbReference>
<feature type="domain" description="DNA2/NAM7 helicase-like C-terminal" evidence="4">
    <location>
        <begin position="1093"/>
        <end position="1321"/>
    </location>
</feature>
<dbReference type="CDD" id="cd17936">
    <property type="entry name" value="EEXXEc_NFX1"/>
    <property type="match status" value="1"/>
</dbReference>
<dbReference type="InterPro" id="IPR027417">
    <property type="entry name" value="P-loop_NTPase"/>
</dbReference>